<sequence>MSYQEWLQQAVSRLQGSDSPKRDAEILLGQVTGKSRTFLLAFGETPLGVSELQQAEILLSRRINGEPIAYLTGIREFWSLPLAVSPVTLIPRPDTECLVEQALLRLPAYAANVLDLGTGTGAIALAIAHERPDCQLTGVDFQPDAVALAQHNAERLNIRNARFLPSDWFCALRGQQFSLIVSNPPYIDERDPHLSCGDVRFEPSSALIADDQGLADLRTITQQAGTFLLPAGWLLLEHGWQQGAAVRELLQLAGFEAIQTQRDYGGNERVTLGQWPQRLAPDHVSHD</sequence>
<comment type="catalytic activity">
    <reaction evidence="4 5">
        <text>L-glutaminyl-[peptide chain release factor] + S-adenosyl-L-methionine = N(5)-methyl-L-glutaminyl-[peptide chain release factor] + S-adenosyl-L-homocysteine + H(+)</text>
        <dbReference type="Rhea" id="RHEA:42896"/>
        <dbReference type="Rhea" id="RHEA-COMP:10271"/>
        <dbReference type="Rhea" id="RHEA-COMP:10272"/>
        <dbReference type="ChEBI" id="CHEBI:15378"/>
        <dbReference type="ChEBI" id="CHEBI:30011"/>
        <dbReference type="ChEBI" id="CHEBI:57856"/>
        <dbReference type="ChEBI" id="CHEBI:59789"/>
        <dbReference type="ChEBI" id="CHEBI:61891"/>
        <dbReference type="EC" id="2.1.1.297"/>
    </reaction>
</comment>
<dbReference type="InterPro" id="IPR002052">
    <property type="entry name" value="DNA_methylase_N6_adenine_CS"/>
</dbReference>
<dbReference type="FunFam" id="1.10.8.10:FF:000032">
    <property type="entry name" value="Release factor glutamine methyltransferase"/>
    <property type="match status" value="1"/>
</dbReference>
<dbReference type="GO" id="GO:0032259">
    <property type="term" value="P:methylation"/>
    <property type="evidence" value="ECO:0007669"/>
    <property type="project" value="UniProtKB-KW"/>
</dbReference>
<dbReference type="NCBIfam" id="TIGR03534">
    <property type="entry name" value="RF_mod_PrmC"/>
    <property type="match status" value="1"/>
</dbReference>
<dbReference type="Pfam" id="PF05175">
    <property type="entry name" value="MTS"/>
    <property type="match status" value="1"/>
</dbReference>
<dbReference type="GO" id="GO:0003676">
    <property type="term" value="F:nucleic acid binding"/>
    <property type="evidence" value="ECO:0007669"/>
    <property type="project" value="InterPro"/>
</dbReference>
<feature type="binding site" evidence="5">
    <location>
        <begin position="117"/>
        <end position="121"/>
    </location>
    <ligand>
        <name>S-adenosyl-L-methionine</name>
        <dbReference type="ChEBI" id="CHEBI:59789"/>
    </ligand>
</feature>
<dbReference type="AlphaFoldDB" id="A0A375AAB0"/>
<evidence type="ECO:0000256" key="1">
    <source>
        <dbReference type="ARBA" id="ARBA00022603"/>
    </source>
</evidence>
<evidence type="ECO:0000256" key="2">
    <source>
        <dbReference type="ARBA" id="ARBA00022679"/>
    </source>
</evidence>
<dbReference type="SUPFAM" id="SSF53335">
    <property type="entry name" value="S-adenosyl-L-methionine-dependent methyltransferases"/>
    <property type="match status" value="1"/>
</dbReference>
<dbReference type="PANTHER" id="PTHR18895">
    <property type="entry name" value="HEMK METHYLTRANSFERASE"/>
    <property type="match status" value="1"/>
</dbReference>
<dbReference type="InterPro" id="IPR004556">
    <property type="entry name" value="HemK-like"/>
</dbReference>
<keyword evidence="9" id="KW-1185">Reference proteome</keyword>
<evidence type="ECO:0000259" key="7">
    <source>
        <dbReference type="Pfam" id="PF17827"/>
    </source>
</evidence>
<dbReference type="PROSITE" id="PS00092">
    <property type="entry name" value="N6_MTASE"/>
    <property type="match status" value="1"/>
</dbReference>
<protein>
    <recommendedName>
        <fullName evidence="5">Release factor glutamine methyltransferase</fullName>
        <shortName evidence="5">RF MTase</shortName>
        <ecNumber evidence="5">2.1.1.297</ecNumber>
    </recommendedName>
    <alternativeName>
        <fullName evidence="5">N5-glutamine methyltransferase PrmC</fullName>
    </alternativeName>
    <alternativeName>
        <fullName evidence="5">Protein-(glutamine-N5) MTase PrmC</fullName>
    </alternativeName>
    <alternativeName>
        <fullName evidence="5">Protein-glutamine N-methyltransferase PrmC</fullName>
    </alternativeName>
</protein>
<dbReference type="InterPro" id="IPR019874">
    <property type="entry name" value="RF_methyltr_PrmC"/>
</dbReference>
<dbReference type="HAMAP" id="MF_02126">
    <property type="entry name" value="RF_methyltr_PrmC"/>
    <property type="match status" value="1"/>
</dbReference>
<comment type="function">
    <text evidence="5">Methylates the class 1 translation termination release factors RF1/PrfA and RF2/PrfB on the glutamine residue of the universally conserved GGQ motif.</text>
</comment>
<dbReference type="Proteomes" id="UP000294820">
    <property type="component" value="Chromosome 1"/>
</dbReference>
<organism evidence="8 9">
    <name type="scientific">Dickeya aquatica</name>
    <dbReference type="NCBI Taxonomy" id="1401087"/>
    <lineage>
        <taxon>Bacteria</taxon>
        <taxon>Pseudomonadati</taxon>
        <taxon>Pseudomonadota</taxon>
        <taxon>Gammaproteobacteria</taxon>
        <taxon>Enterobacterales</taxon>
        <taxon>Pectobacteriaceae</taxon>
        <taxon>Dickeya</taxon>
    </lineage>
</organism>
<keyword evidence="2 5" id="KW-0808">Transferase</keyword>
<evidence type="ECO:0000313" key="9">
    <source>
        <dbReference type="Proteomes" id="UP000294820"/>
    </source>
</evidence>
<dbReference type="RefSeq" id="WP_035341830.1">
    <property type="nucleotide sequence ID" value="NZ_LT615367.1"/>
</dbReference>
<evidence type="ECO:0000313" key="8">
    <source>
        <dbReference type="EMBL" id="SLM63054.1"/>
    </source>
</evidence>
<feature type="binding site" evidence="5">
    <location>
        <position position="140"/>
    </location>
    <ligand>
        <name>S-adenosyl-L-methionine</name>
        <dbReference type="ChEBI" id="CHEBI:59789"/>
    </ligand>
</feature>
<proteinExistence type="inferred from homology"/>
<dbReference type="Pfam" id="PF17827">
    <property type="entry name" value="PrmC_N"/>
    <property type="match status" value="1"/>
</dbReference>
<dbReference type="EC" id="2.1.1.297" evidence="5"/>
<feature type="binding site" evidence="5">
    <location>
        <begin position="183"/>
        <end position="186"/>
    </location>
    <ligand>
        <name>substrate</name>
    </ligand>
</feature>
<dbReference type="PANTHER" id="PTHR18895:SF74">
    <property type="entry name" value="MTRF1L RELEASE FACTOR GLUTAMINE METHYLTRANSFERASE"/>
    <property type="match status" value="1"/>
</dbReference>
<dbReference type="InterPro" id="IPR040758">
    <property type="entry name" value="PrmC_N"/>
</dbReference>
<keyword evidence="1 5" id="KW-0489">Methyltransferase</keyword>
<evidence type="ECO:0000256" key="3">
    <source>
        <dbReference type="ARBA" id="ARBA00022691"/>
    </source>
</evidence>
<evidence type="ECO:0000256" key="4">
    <source>
        <dbReference type="ARBA" id="ARBA00048391"/>
    </source>
</evidence>
<feature type="domain" description="Release factor glutamine methyltransferase N-terminal" evidence="7">
    <location>
        <begin position="5"/>
        <end position="73"/>
    </location>
</feature>
<reference evidence="8 9" key="1">
    <citation type="submission" date="2016-09" db="EMBL/GenBank/DDBJ databases">
        <authorList>
            <person name="Reverchon S."/>
            <person name="Nasser W."/>
            <person name="Leonard S."/>
            <person name="Brochier C."/>
            <person name="Duprey A."/>
        </authorList>
    </citation>
    <scope>NUCLEOTIDE SEQUENCE [LARGE SCALE GENOMIC DNA]</scope>
    <source>
        <strain evidence="8 9">174/2</strain>
    </source>
</reference>
<name>A0A375AAB0_9GAMM</name>
<keyword evidence="3 5" id="KW-0949">S-adenosyl-L-methionine</keyword>
<dbReference type="InterPro" id="IPR029063">
    <property type="entry name" value="SAM-dependent_MTases_sf"/>
</dbReference>
<comment type="similarity">
    <text evidence="5">Belongs to the protein N5-glutamine methyltransferase family. PrmC subfamily.</text>
</comment>
<dbReference type="FunFam" id="3.40.50.150:FF:000053">
    <property type="entry name" value="Release factor glutamine methyltransferase"/>
    <property type="match status" value="1"/>
</dbReference>
<dbReference type="InterPro" id="IPR050320">
    <property type="entry name" value="N5-glutamine_MTase"/>
</dbReference>
<evidence type="ECO:0000259" key="6">
    <source>
        <dbReference type="Pfam" id="PF05175"/>
    </source>
</evidence>
<feature type="domain" description="Methyltransferase small" evidence="6">
    <location>
        <begin position="106"/>
        <end position="192"/>
    </location>
</feature>
<gene>
    <name evidence="5 8" type="primary">prmC</name>
    <name evidence="8" type="ORF">DAQ1742_02143</name>
</gene>
<dbReference type="Gene3D" id="1.10.8.10">
    <property type="entry name" value="DNA helicase RuvA subunit, C-terminal domain"/>
    <property type="match status" value="1"/>
</dbReference>
<feature type="binding site" evidence="5">
    <location>
        <position position="183"/>
    </location>
    <ligand>
        <name>S-adenosyl-L-methionine</name>
        <dbReference type="ChEBI" id="CHEBI:59789"/>
    </ligand>
</feature>
<dbReference type="GO" id="GO:0102559">
    <property type="term" value="F:peptide chain release factor N(5)-glutamine methyltransferase activity"/>
    <property type="evidence" value="ECO:0007669"/>
    <property type="project" value="UniProtKB-EC"/>
</dbReference>
<dbReference type="KEGG" id="daq:DAQ1742_02143"/>
<accession>A0A375AAB0</accession>
<feature type="binding site" evidence="5">
    <location>
        <position position="168"/>
    </location>
    <ligand>
        <name>S-adenosyl-L-methionine</name>
        <dbReference type="ChEBI" id="CHEBI:59789"/>
    </ligand>
</feature>
<dbReference type="CDD" id="cd02440">
    <property type="entry name" value="AdoMet_MTases"/>
    <property type="match status" value="1"/>
</dbReference>
<evidence type="ECO:0000256" key="5">
    <source>
        <dbReference type="HAMAP-Rule" id="MF_02126"/>
    </source>
</evidence>
<dbReference type="NCBIfam" id="TIGR00536">
    <property type="entry name" value="hemK_fam"/>
    <property type="match status" value="1"/>
</dbReference>
<dbReference type="Gene3D" id="3.40.50.150">
    <property type="entry name" value="Vaccinia Virus protein VP39"/>
    <property type="match status" value="1"/>
</dbReference>
<dbReference type="InterPro" id="IPR007848">
    <property type="entry name" value="Small_mtfrase_dom"/>
</dbReference>
<dbReference type="EMBL" id="LT615367">
    <property type="protein sequence ID" value="SLM63054.1"/>
    <property type="molecule type" value="Genomic_DNA"/>
</dbReference>